<comment type="caution">
    <text evidence="1">The sequence shown here is derived from an EMBL/GenBank/DDBJ whole genome shotgun (WGS) entry which is preliminary data.</text>
</comment>
<keyword evidence="2" id="KW-1185">Reference proteome</keyword>
<sequence length="226" mass="24762">MAALVATAPAPLLTLDKALQIQDLRRSRTLYNKLPDDSAQPVVANEHIANLAALFVHHNAEKVLGIHLIHGHFEIPENTVMVGTNFENPDLRWAKTMNIDEINPLTIHGHIFALAGNELCPYELQCGPLPDLSRVGHGFLADFLEYIVKNNLQDIIGLQILGCSDHSMSELILEQATVMLDSSIVRNAVTSRITGWRFKSINGSPRYLCALCISATALPGVPDAET</sequence>
<evidence type="ECO:0000313" key="1">
    <source>
        <dbReference type="EMBL" id="KAJ5366195.1"/>
    </source>
</evidence>
<accession>A0A9W9RV48</accession>
<dbReference type="Proteomes" id="UP001148299">
    <property type="component" value="Unassembled WGS sequence"/>
</dbReference>
<organism evidence="1 2">
    <name type="scientific">Penicillium brevicompactum</name>
    <dbReference type="NCBI Taxonomy" id="5074"/>
    <lineage>
        <taxon>Eukaryota</taxon>
        <taxon>Fungi</taxon>
        <taxon>Dikarya</taxon>
        <taxon>Ascomycota</taxon>
        <taxon>Pezizomycotina</taxon>
        <taxon>Eurotiomycetes</taxon>
        <taxon>Eurotiomycetidae</taxon>
        <taxon>Eurotiales</taxon>
        <taxon>Aspergillaceae</taxon>
        <taxon>Penicillium</taxon>
    </lineage>
</organism>
<dbReference type="EMBL" id="JAPZBR010000001">
    <property type="protein sequence ID" value="KAJ5366195.1"/>
    <property type="molecule type" value="Genomic_DNA"/>
</dbReference>
<reference evidence="1" key="2">
    <citation type="journal article" date="2023" name="IMA Fungus">
        <title>Comparative genomic study of the Penicillium genus elucidates a diverse pangenome and 15 lateral gene transfer events.</title>
        <authorList>
            <person name="Petersen C."/>
            <person name="Sorensen T."/>
            <person name="Nielsen M.R."/>
            <person name="Sondergaard T.E."/>
            <person name="Sorensen J.L."/>
            <person name="Fitzpatrick D.A."/>
            <person name="Frisvad J.C."/>
            <person name="Nielsen K.L."/>
        </authorList>
    </citation>
    <scope>NUCLEOTIDE SEQUENCE</scope>
    <source>
        <strain evidence="1">IBT 35675</strain>
    </source>
</reference>
<name>A0A9W9RV48_PENBR</name>
<reference evidence="1" key="1">
    <citation type="submission" date="2022-12" db="EMBL/GenBank/DDBJ databases">
        <authorList>
            <person name="Petersen C."/>
        </authorList>
    </citation>
    <scope>NUCLEOTIDE SEQUENCE</scope>
    <source>
        <strain evidence="1">IBT 35675</strain>
    </source>
</reference>
<evidence type="ECO:0000313" key="2">
    <source>
        <dbReference type="Proteomes" id="UP001148299"/>
    </source>
</evidence>
<dbReference type="AlphaFoldDB" id="A0A9W9RV48"/>
<gene>
    <name evidence="1" type="ORF">N7541_000136</name>
</gene>
<protein>
    <submittedName>
        <fullName evidence="1">Uncharacterized protein</fullName>
    </submittedName>
</protein>
<proteinExistence type="predicted"/>